<proteinExistence type="predicted"/>
<keyword evidence="2" id="KW-1185">Reference proteome</keyword>
<evidence type="ECO:0000313" key="2">
    <source>
        <dbReference type="Proteomes" id="UP000663760"/>
    </source>
</evidence>
<accession>A0A7I8LE37</accession>
<organism evidence="1 2">
    <name type="scientific">Spirodela intermedia</name>
    <name type="common">Intermediate duckweed</name>
    <dbReference type="NCBI Taxonomy" id="51605"/>
    <lineage>
        <taxon>Eukaryota</taxon>
        <taxon>Viridiplantae</taxon>
        <taxon>Streptophyta</taxon>
        <taxon>Embryophyta</taxon>
        <taxon>Tracheophyta</taxon>
        <taxon>Spermatophyta</taxon>
        <taxon>Magnoliopsida</taxon>
        <taxon>Liliopsida</taxon>
        <taxon>Araceae</taxon>
        <taxon>Lemnoideae</taxon>
        <taxon>Spirodela</taxon>
    </lineage>
</organism>
<dbReference type="EMBL" id="LR746277">
    <property type="protein sequence ID" value="CAA7407555.1"/>
    <property type="molecule type" value="Genomic_DNA"/>
</dbReference>
<reference evidence="1" key="1">
    <citation type="submission" date="2020-02" db="EMBL/GenBank/DDBJ databases">
        <authorList>
            <person name="Scholz U."/>
            <person name="Mascher M."/>
            <person name="Fiebig A."/>
        </authorList>
    </citation>
    <scope>NUCLEOTIDE SEQUENCE</scope>
</reference>
<sequence>MYVCTYVCMYMYRLTEVALEK</sequence>
<name>A0A7I8LE37_SPIIN</name>
<protein>
    <submittedName>
        <fullName evidence="1">Uncharacterized protein</fullName>
    </submittedName>
</protein>
<dbReference type="AlphaFoldDB" id="A0A7I8LE37"/>
<gene>
    <name evidence="1" type="ORF">SI8410_14018233</name>
</gene>
<evidence type="ECO:0000313" key="1">
    <source>
        <dbReference type="EMBL" id="CAA7407555.1"/>
    </source>
</evidence>
<dbReference type="Proteomes" id="UP000663760">
    <property type="component" value="Chromosome 14"/>
</dbReference>